<dbReference type="Proteomes" id="UP000245680">
    <property type="component" value="Unassembled WGS sequence"/>
</dbReference>
<dbReference type="Pfam" id="PF00565">
    <property type="entry name" value="SNase"/>
    <property type="match status" value="1"/>
</dbReference>
<dbReference type="PROSITE" id="PS50830">
    <property type="entry name" value="TNASE_3"/>
    <property type="match status" value="1"/>
</dbReference>
<accession>A0A2V2LCR9</accession>
<dbReference type="AlphaFoldDB" id="A0A2V2LCR9"/>
<name>A0A2V2LCR9_9RHOB</name>
<feature type="signal peptide" evidence="1">
    <location>
        <begin position="1"/>
        <end position="24"/>
    </location>
</feature>
<reference evidence="3 4" key="1">
    <citation type="submission" date="2018-05" db="EMBL/GenBank/DDBJ databases">
        <title>Rhodobacteraceae gen. nov., sp. nov. isolated from sea water.</title>
        <authorList>
            <person name="Ren Y."/>
        </authorList>
    </citation>
    <scope>NUCLEOTIDE SEQUENCE [LARGE SCALE GENOMIC DNA]</scope>
    <source>
        <strain evidence="3 4">TG-679</strain>
    </source>
</reference>
<dbReference type="SMART" id="SM00318">
    <property type="entry name" value="SNc"/>
    <property type="match status" value="1"/>
</dbReference>
<dbReference type="PANTHER" id="PTHR12302">
    <property type="entry name" value="EBNA2 BINDING PROTEIN P100"/>
    <property type="match status" value="1"/>
</dbReference>
<organism evidence="3 4">
    <name type="scientific">Meridianimarinicoccus roseus</name>
    <dbReference type="NCBI Taxonomy" id="2072018"/>
    <lineage>
        <taxon>Bacteria</taxon>
        <taxon>Pseudomonadati</taxon>
        <taxon>Pseudomonadota</taxon>
        <taxon>Alphaproteobacteria</taxon>
        <taxon>Rhodobacterales</taxon>
        <taxon>Paracoccaceae</taxon>
        <taxon>Meridianimarinicoccus</taxon>
    </lineage>
</organism>
<protein>
    <submittedName>
        <fullName evidence="3">Succinoglycan biosynthesis protein</fullName>
    </submittedName>
</protein>
<evidence type="ECO:0000259" key="2">
    <source>
        <dbReference type="PROSITE" id="PS50830"/>
    </source>
</evidence>
<dbReference type="InterPro" id="IPR035437">
    <property type="entry name" value="SNase_OB-fold_sf"/>
</dbReference>
<gene>
    <name evidence="3" type="ORF">DKT77_07485</name>
</gene>
<evidence type="ECO:0000256" key="1">
    <source>
        <dbReference type="SAM" id="SignalP"/>
    </source>
</evidence>
<evidence type="ECO:0000313" key="4">
    <source>
        <dbReference type="Proteomes" id="UP000245680"/>
    </source>
</evidence>
<feature type="chain" id="PRO_5015891685" evidence="1">
    <location>
        <begin position="25"/>
        <end position="222"/>
    </location>
</feature>
<dbReference type="OrthoDB" id="9805504at2"/>
<dbReference type="Gene3D" id="2.40.50.90">
    <property type="match status" value="1"/>
</dbReference>
<dbReference type="InterPro" id="IPR016071">
    <property type="entry name" value="Staphylococal_nuclease_OB-fold"/>
</dbReference>
<dbReference type="PANTHER" id="PTHR12302:SF26">
    <property type="entry name" value="BLR1266 PROTEIN"/>
    <property type="match status" value="1"/>
</dbReference>
<feature type="domain" description="TNase-like" evidence="2">
    <location>
        <begin position="32"/>
        <end position="143"/>
    </location>
</feature>
<keyword evidence="4" id="KW-1185">Reference proteome</keyword>
<proteinExistence type="predicted"/>
<evidence type="ECO:0000313" key="3">
    <source>
        <dbReference type="EMBL" id="PWR03340.1"/>
    </source>
</evidence>
<dbReference type="SUPFAM" id="SSF50199">
    <property type="entry name" value="Staphylococcal nuclease"/>
    <property type="match status" value="1"/>
</dbReference>
<comment type="caution">
    <text evidence="3">The sequence shown here is derived from an EMBL/GenBank/DDBJ whole genome shotgun (WGS) entry which is preliminary data.</text>
</comment>
<keyword evidence="1" id="KW-0732">Signal</keyword>
<sequence length="222" mass="24103">MYRVAALCLAGLCLGALPTARLHAQTVTGPAQVVDGDTVQVAGRQVRLLHIDAPESGQSCGALPCGTEATRHLARLVQGGDVTCQASATDAYGRLLGVCTRDGIDLGRRMVADGHAMVFRRYGDTYDAEETAARRDRLGLWRAVDPTPPWDFRARRWAGSAASAPRPGCPIKGNINATGERIYHTPYSQYYDRTRISPARGERWFCSESEARAEGWRAARGS</sequence>
<dbReference type="EMBL" id="QGKU01000029">
    <property type="protein sequence ID" value="PWR03340.1"/>
    <property type="molecule type" value="Genomic_DNA"/>
</dbReference>